<dbReference type="EMBL" id="BMMK01000004">
    <property type="protein sequence ID" value="GGM44088.1"/>
    <property type="molecule type" value="Genomic_DNA"/>
</dbReference>
<sequence>MRAGSPRLLREINDRAALEVMLRSGPLTRADLEAAIGLSKPATAQLLTRLEGGGSVVRSGLRGGSRGPRAQLWRVNGALARVAAVDLTTDAADIVIADLAGDILAQRRVPMPAATPGPGPDPTSPAEREPDHPTTPTDTDVVGAFVAALESTLAGADLRPTDLRRVVVGAQGAIDPHTGHLRYAPHLPAWAGFDVSGRLTAALGVEVVVDNDVNLVAVAEMTAGRASAVTDFVLVWLGTGVGSAVVVNRALLHGAHGGAGEIDAMLVPDRAERGTGVDRRGVRFGDLLGATEVLRLALAHNISAPSAAVAVTRAPSVGKAGRDFLSDLARRIATGVAGAASLLDPDLVLLAGDTGQAGGQHLCQLVQEELGRLGLPRTPVAPATVTGNPVRTGALHRALTAAREQVFGLTDTAVPSVRR</sequence>
<dbReference type="Proteomes" id="UP000637578">
    <property type="component" value="Unassembled WGS sequence"/>
</dbReference>
<dbReference type="GO" id="GO:0016301">
    <property type="term" value="F:kinase activity"/>
    <property type="evidence" value="ECO:0007669"/>
    <property type="project" value="UniProtKB-KW"/>
</dbReference>
<dbReference type="PANTHER" id="PTHR18964:SF149">
    <property type="entry name" value="BIFUNCTIONAL UDP-N-ACETYLGLUCOSAMINE 2-EPIMERASE_N-ACETYLMANNOSAMINE KINASE"/>
    <property type="match status" value="1"/>
</dbReference>
<proteinExistence type="inferred from homology"/>
<keyword evidence="3" id="KW-0808">Transferase</keyword>
<dbReference type="AlphaFoldDB" id="A0A8J3CBQ9"/>
<dbReference type="InterPro" id="IPR043129">
    <property type="entry name" value="ATPase_NBD"/>
</dbReference>
<feature type="compositionally biased region" description="Pro residues" evidence="2">
    <location>
        <begin position="113"/>
        <end position="123"/>
    </location>
</feature>
<reference evidence="3" key="2">
    <citation type="submission" date="2020-09" db="EMBL/GenBank/DDBJ databases">
        <authorList>
            <person name="Sun Q."/>
            <person name="Zhou Y."/>
        </authorList>
    </citation>
    <scope>NUCLEOTIDE SEQUENCE</scope>
    <source>
        <strain evidence="3">CGMCC 4.5737</strain>
    </source>
</reference>
<dbReference type="InterPro" id="IPR036390">
    <property type="entry name" value="WH_DNA-bd_sf"/>
</dbReference>
<comment type="caution">
    <text evidence="3">The sequence shown here is derived from an EMBL/GenBank/DDBJ whole genome shotgun (WGS) entry which is preliminary data.</text>
</comment>
<dbReference type="SUPFAM" id="SSF46785">
    <property type="entry name" value="Winged helix' DNA-binding domain"/>
    <property type="match status" value="1"/>
</dbReference>
<evidence type="ECO:0000256" key="2">
    <source>
        <dbReference type="SAM" id="MobiDB-lite"/>
    </source>
</evidence>
<comment type="similarity">
    <text evidence="1">Belongs to the ROK (NagC/XylR) family.</text>
</comment>
<dbReference type="RefSeq" id="WP_229686125.1">
    <property type="nucleotide sequence ID" value="NZ_BMMK01000004.1"/>
</dbReference>
<dbReference type="InterPro" id="IPR036388">
    <property type="entry name" value="WH-like_DNA-bd_sf"/>
</dbReference>
<dbReference type="CDD" id="cd23763">
    <property type="entry name" value="ASKHA_ATPase_ROK"/>
    <property type="match status" value="1"/>
</dbReference>
<dbReference type="InterPro" id="IPR000600">
    <property type="entry name" value="ROK"/>
</dbReference>
<protein>
    <submittedName>
        <fullName evidence="3">Sugar kinase</fullName>
    </submittedName>
</protein>
<gene>
    <name evidence="3" type="ORF">GCM10012275_13900</name>
</gene>
<keyword evidence="3" id="KW-0418">Kinase</keyword>
<organism evidence="3 4">
    <name type="scientific">Longimycelium tulufanense</name>
    <dbReference type="NCBI Taxonomy" id="907463"/>
    <lineage>
        <taxon>Bacteria</taxon>
        <taxon>Bacillati</taxon>
        <taxon>Actinomycetota</taxon>
        <taxon>Actinomycetes</taxon>
        <taxon>Pseudonocardiales</taxon>
        <taxon>Pseudonocardiaceae</taxon>
        <taxon>Longimycelium</taxon>
    </lineage>
</organism>
<dbReference type="Gene3D" id="3.30.420.40">
    <property type="match status" value="2"/>
</dbReference>
<dbReference type="SUPFAM" id="SSF53067">
    <property type="entry name" value="Actin-like ATPase domain"/>
    <property type="match status" value="1"/>
</dbReference>
<reference evidence="3" key="1">
    <citation type="journal article" date="2014" name="Int. J. Syst. Evol. Microbiol.">
        <title>Complete genome sequence of Corynebacterium casei LMG S-19264T (=DSM 44701T), isolated from a smear-ripened cheese.</title>
        <authorList>
            <consortium name="US DOE Joint Genome Institute (JGI-PGF)"/>
            <person name="Walter F."/>
            <person name="Albersmeier A."/>
            <person name="Kalinowski J."/>
            <person name="Ruckert C."/>
        </authorList>
    </citation>
    <scope>NUCLEOTIDE SEQUENCE</scope>
    <source>
        <strain evidence="3">CGMCC 4.5737</strain>
    </source>
</reference>
<dbReference type="Pfam" id="PF00480">
    <property type="entry name" value="ROK"/>
    <property type="match status" value="1"/>
</dbReference>
<dbReference type="PANTHER" id="PTHR18964">
    <property type="entry name" value="ROK (REPRESSOR, ORF, KINASE) FAMILY"/>
    <property type="match status" value="1"/>
</dbReference>
<evidence type="ECO:0000256" key="1">
    <source>
        <dbReference type="ARBA" id="ARBA00006479"/>
    </source>
</evidence>
<feature type="region of interest" description="Disordered" evidence="2">
    <location>
        <begin position="110"/>
        <end position="139"/>
    </location>
</feature>
<evidence type="ECO:0000313" key="3">
    <source>
        <dbReference type="EMBL" id="GGM44088.1"/>
    </source>
</evidence>
<name>A0A8J3CBQ9_9PSEU</name>
<accession>A0A8J3CBQ9</accession>
<dbReference type="Gene3D" id="1.10.10.10">
    <property type="entry name" value="Winged helix-like DNA-binding domain superfamily/Winged helix DNA-binding domain"/>
    <property type="match status" value="1"/>
</dbReference>
<keyword evidence="4" id="KW-1185">Reference proteome</keyword>
<evidence type="ECO:0000313" key="4">
    <source>
        <dbReference type="Proteomes" id="UP000637578"/>
    </source>
</evidence>